<evidence type="ECO:0000256" key="1">
    <source>
        <dbReference type="SAM" id="MobiDB-lite"/>
    </source>
</evidence>
<feature type="compositionally biased region" description="Pro residues" evidence="1">
    <location>
        <begin position="296"/>
        <end position="310"/>
    </location>
</feature>
<dbReference type="EMBL" id="MU150517">
    <property type="protein sequence ID" value="KAF9455802.1"/>
    <property type="molecule type" value="Genomic_DNA"/>
</dbReference>
<comment type="caution">
    <text evidence="3">The sequence shown here is derived from an EMBL/GenBank/DDBJ whole genome shotgun (WGS) entry which is preliminary data.</text>
</comment>
<feature type="region of interest" description="Disordered" evidence="1">
    <location>
        <begin position="406"/>
        <end position="463"/>
    </location>
</feature>
<reference evidence="3" key="1">
    <citation type="submission" date="2020-11" db="EMBL/GenBank/DDBJ databases">
        <authorList>
            <consortium name="DOE Joint Genome Institute"/>
            <person name="Ahrendt S."/>
            <person name="Riley R."/>
            <person name="Andreopoulos W."/>
            <person name="Labutti K."/>
            <person name="Pangilinan J."/>
            <person name="Ruiz-Duenas F.J."/>
            <person name="Barrasa J.M."/>
            <person name="Sanchez-Garcia M."/>
            <person name="Camarero S."/>
            <person name="Miyauchi S."/>
            <person name="Serrano A."/>
            <person name="Linde D."/>
            <person name="Babiker R."/>
            <person name="Drula E."/>
            <person name="Ayuso-Fernandez I."/>
            <person name="Pacheco R."/>
            <person name="Padilla G."/>
            <person name="Ferreira P."/>
            <person name="Barriuso J."/>
            <person name="Kellner H."/>
            <person name="Castanera R."/>
            <person name="Alfaro M."/>
            <person name="Ramirez L."/>
            <person name="Pisabarro A.G."/>
            <person name="Kuo A."/>
            <person name="Tritt A."/>
            <person name="Lipzen A."/>
            <person name="He G."/>
            <person name="Yan M."/>
            <person name="Ng V."/>
            <person name="Cullen D."/>
            <person name="Martin F."/>
            <person name="Rosso M.-N."/>
            <person name="Henrissat B."/>
            <person name="Hibbett D."/>
            <person name="Martinez A.T."/>
            <person name="Grigoriev I.V."/>
        </authorList>
    </citation>
    <scope>NUCLEOTIDE SEQUENCE</scope>
    <source>
        <strain evidence="3">CBS 247.69</strain>
    </source>
</reference>
<organism evidence="3 4">
    <name type="scientific">Collybia nuda</name>
    <dbReference type="NCBI Taxonomy" id="64659"/>
    <lineage>
        <taxon>Eukaryota</taxon>
        <taxon>Fungi</taxon>
        <taxon>Dikarya</taxon>
        <taxon>Basidiomycota</taxon>
        <taxon>Agaricomycotina</taxon>
        <taxon>Agaricomycetes</taxon>
        <taxon>Agaricomycetidae</taxon>
        <taxon>Agaricales</taxon>
        <taxon>Tricholomatineae</taxon>
        <taxon>Clitocybaceae</taxon>
        <taxon>Collybia</taxon>
    </lineage>
</organism>
<feature type="compositionally biased region" description="Pro residues" evidence="1">
    <location>
        <begin position="420"/>
        <end position="439"/>
    </location>
</feature>
<feature type="region of interest" description="Disordered" evidence="1">
    <location>
        <begin position="246"/>
        <end position="310"/>
    </location>
</feature>
<feature type="compositionally biased region" description="Basic and acidic residues" evidence="1">
    <location>
        <begin position="552"/>
        <end position="564"/>
    </location>
</feature>
<gene>
    <name evidence="3" type="ORF">BDZ94DRAFT_1315811</name>
    <name evidence="2" type="ORF">BDZ94DRAFT_1316065</name>
</gene>
<sequence>MAPRSQITPEQLEWLITLKSQYYENQAAKTLSEFWPVLDHGWFLRWPEPGVLEAELEPEGHPSRNKAAEALSSRKSYLRNWFHNRNVNKRKAPIKIQPHASNFRSHQPVEVYSRQFYKERVKPQVVSELAGIEKSKGETLELIKQKTKQAFDAEPEEIRQAIFAQANALKIENAARRAQARKSVTEHSPQSYATAIESVAYVLDSVIGDLAKRTGWAFSVMGGGPDPVNAPAVCNARSLLQTANELDSTEGTQISPNLMQGSSVAPRAPDTHADGSRTTHSHLEHPDDMDHIDPQLRPPPAPPPLLSFPSPRPPALYASFTPPIFSSPVVSTQHLALPAPHPSPTHLASPAHIDSASLTHPGSSPTRPVSPIRFASPAPPTPVASPIIPTSRDPLGALVSIVASSPPPSPTYISVQRTTPTPPSPITPPHPSTVTPPQPRALIPEPRPKRAPKPRNRPGVQLTSEIQEAAEKENEKEVETNYLWSKELTKAAKLADARVAKAASTRVAKAAKQAAAKVGKATKTASLQNVPQLDRSQRVRKATSSKEVVSLTEKRKLVEKENER</sequence>
<proteinExistence type="predicted"/>
<dbReference type="EMBL" id="MU150598">
    <property type="protein sequence ID" value="KAF9455599.1"/>
    <property type="molecule type" value="Genomic_DNA"/>
</dbReference>
<feature type="region of interest" description="Disordered" evidence="1">
    <location>
        <begin position="516"/>
        <end position="564"/>
    </location>
</feature>
<feature type="compositionally biased region" description="Polar residues" evidence="1">
    <location>
        <begin position="356"/>
        <end position="367"/>
    </location>
</feature>
<evidence type="ECO:0000313" key="3">
    <source>
        <dbReference type="EMBL" id="KAF9455802.1"/>
    </source>
</evidence>
<evidence type="ECO:0000313" key="4">
    <source>
        <dbReference type="Proteomes" id="UP000807353"/>
    </source>
</evidence>
<feature type="compositionally biased region" description="Basic and acidic residues" evidence="1">
    <location>
        <begin position="269"/>
        <end position="294"/>
    </location>
</feature>
<name>A0A9P5XSL8_9AGAR</name>
<feature type="compositionally biased region" description="Low complexity" evidence="1">
    <location>
        <begin position="516"/>
        <end position="525"/>
    </location>
</feature>
<feature type="region of interest" description="Disordered" evidence="1">
    <location>
        <begin position="335"/>
        <end position="381"/>
    </location>
</feature>
<accession>A0A9P5XSL8</accession>
<dbReference type="Proteomes" id="UP000807353">
    <property type="component" value="Unassembled WGS sequence"/>
</dbReference>
<keyword evidence="4" id="KW-1185">Reference proteome</keyword>
<feature type="compositionally biased region" description="Polar residues" evidence="1">
    <location>
        <begin position="246"/>
        <end position="263"/>
    </location>
</feature>
<evidence type="ECO:0000313" key="2">
    <source>
        <dbReference type="EMBL" id="KAF9455599.1"/>
    </source>
</evidence>
<dbReference type="OrthoDB" id="3070622at2759"/>
<protein>
    <submittedName>
        <fullName evidence="3">Uncharacterized protein</fullName>
    </submittedName>
</protein>
<dbReference type="AlphaFoldDB" id="A0A9P5XSL8"/>